<feature type="transmembrane region" description="Helical" evidence="1">
    <location>
        <begin position="85"/>
        <end position="105"/>
    </location>
</feature>
<accession>A0A7W6A607</accession>
<dbReference type="EMBL" id="JACIDA010000001">
    <property type="protein sequence ID" value="MBB3872235.1"/>
    <property type="molecule type" value="Genomic_DNA"/>
</dbReference>
<feature type="transmembrane region" description="Helical" evidence="1">
    <location>
        <begin position="9"/>
        <end position="31"/>
    </location>
</feature>
<protein>
    <submittedName>
        <fullName evidence="2">Uncharacterized protein</fullName>
    </submittedName>
</protein>
<evidence type="ECO:0000313" key="2">
    <source>
        <dbReference type="EMBL" id="MBB3872235.1"/>
    </source>
</evidence>
<organism evidence="2 3">
    <name type="scientific">Brevundimonas mediterranea</name>
    <dbReference type="NCBI Taxonomy" id="74329"/>
    <lineage>
        <taxon>Bacteria</taxon>
        <taxon>Pseudomonadati</taxon>
        <taxon>Pseudomonadota</taxon>
        <taxon>Alphaproteobacteria</taxon>
        <taxon>Caulobacterales</taxon>
        <taxon>Caulobacteraceae</taxon>
        <taxon>Brevundimonas</taxon>
    </lineage>
</organism>
<keyword evidence="1" id="KW-1133">Transmembrane helix</keyword>
<reference evidence="2 3" key="1">
    <citation type="submission" date="2020-08" db="EMBL/GenBank/DDBJ databases">
        <title>Genomic Encyclopedia of Type Strains, Phase IV (KMG-IV): sequencing the most valuable type-strain genomes for metagenomic binning, comparative biology and taxonomic classification.</title>
        <authorList>
            <person name="Goeker M."/>
        </authorList>
    </citation>
    <scope>NUCLEOTIDE SEQUENCE [LARGE SCALE GENOMIC DNA]</scope>
    <source>
        <strain evidence="2 3">DSM 14878</strain>
    </source>
</reference>
<comment type="caution">
    <text evidence="2">The sequence shown here is derived from an EMBL/GenBank/DDBJ whole genome shotgun (WGS) entry which is preliminary data.</text>
</comment>
<dbReference type="AlphaFoldDB" id="A0A7W6A607"/>
<feature type="transmembrane region" description="Helical" evidence="1">
    <location>
        <begin position="43"/>
        <end position="65"/>
    </location>
</feature>
<dbReference type="RefSeq" id="WP_183196307.1">
    <property type="nucleotide sequence ID" value="NZ_JACIDA010000001.1"/>
</dbReference>
<keyword evidence="1" id="KW-0472">Membrane</keyword>
<gene>
    <name evidence="2" type="ORF">GGR11_001749</name>
</gene>
<dbReference type="Proteomes" id="UP000532936">
    <property type="component" value="Unassembled WGS sequence"/>
</dbReference>
<keyword evidence="1" id="KW-0812">Transmembrane</keyword>
<sequence>MSPRLKSVLFYLGGMLLLGFVAGLAGGWVGHIEASDPALAAQIAPFELVGIAVLGVAGMVFALVVSVRWMRVIDEAAREAHKSAWFWGGSVGLLAAMPILMMGVLPQTADWRLPDWFFGRTDPMAYAAMGAWALISLMLLGYGVAWAWWWWKRR</sequence>
<evidence type="ECO:0000313" key="3">
    <source>
        <dbReference type="Proteomes" id="UP000532936"/>
    </source>
</evidence>
<evidence type="ECO:0000256" key="1">
    <source>
        <dbReference type="SAM" id="Phobius"/>
    </source>
</evidence>
<feature type="transmembrane region" description="Helical" evidence="1">
    <location>
        <begin position="125"/>
        <end position="151"/>
    </location>
</feature>
<name>A0A7W6A607_9CAUL</name>
<proteinExistence type="predicted"/>